<sequence>MTALIQPFWSSVPQTDIDDLHRRLAETRWPPAGPQDGWAGGADQAYIRRIVCLWGQFDWPAFEKRLNARPNFVTEIDGQQIHFLWVRSPRPNAVPLILTHGWPSSFLEYLPIVDRLTDPVGNGPEDGPAFDVVVPSLPGFGFSAAPQWPGMSPRRIAGLWVKLMQRLGYDRFAAFGCDWGAYVTALMGLDHPDRISAIQMGYLSLMSPDARPNASDLEEKAYGERRRRWNDEEFGYFYQQGTKPATVGIPLNDSPAGLAAWIIEKWRAWADCIDDPAEIIAMDSILATLSLYWFTQTASSSARIYYESRRDPVRLAPGQRVEVPSGFFLEAPRSSSPGKTERTGPPPRRLAELAFNVQGWFVAPKGGHFPGLETPDLLTREIRSFFAAQHRPHA</sequence>
<dbReference type="Proteomes" id="UP000643405">
    <property type="component" value="Unassembled WGS sequence"/>
</dbReference>
<accession>A0A8J6PVI9</accession>
<dbReference type="Gene3D" id="3.40.50.1820">
    <property type="entry name" value="alpha/beta hydrolase"/>
    <property type="match status" value="1"/>
</dbReference>
<reference evidence="6" key="1">
    <citation type="submission" date="2020-09" db="EMBL/GenBank/DDBJ databases">
        <title>Genome seq and assembly of Tianweitania sp.</title>
        <authorList>
            <person name="Chhetri G."/>
        </authorList>
    </citation>
    <scope>NUCLEOTIDE SEQUENCE</scope>
    <source>
        <strain evidence="6">Rool2</strain>
    </source>
</reference>
<dbReference type="PANTHER" id="PTHR21661">
    <property type="entry name" value="EPOXIDE HYDROLASE 1-RELATED"/>
    <property type="match status" value="1"/>
</dbReference>
<dbReference type="PRINTS" id="PR00412">
    <property type="entry name" value="EPOXHYDRLASE"/>
</dbReference>
<organism evidence="6 7">
    <name type="scientific">Oryzicola mucosus</name>
    <dbReference type="NCBI Taxonomy" id="2767425"/>
    <lineage>
        <taxon>Bacteria</taxon>
        <taxon>Pseudomonadati</taxon>
        <taxon>Pseudomonadota</taxon>
        <taxon>Alphaproteobacteria</taxon>
        <taxon>Hyphomicrobiales</taxon>
        <taxon>Phyllobacteriaceae</taxon>
        <taxon>Oryzicola</taxon>
    </lineage>
</organism>
<dbReference type="InterPro" id="IPR010497">
    <property type="entry name" value="Epoxide_hydro_N"/>
</dbReference>
<keyword evidence="2" id="KW-0058">Aromatic hydrocarbons catabolism</keyword>
<dbReference type="PANTHER" id="PTHR21661:SF35">
    <property type="entry name" value="EPOXIDE HYDROLASE"/>
    <property type="match status" value="1"/>
</dbReference>
<evidence type="ECO:0000313" key="6">
    <source>
        <dbReference type="EMBL" id="MBD0416744.1"/>
    </source>
</evidence>
<dbReference type="GO" id="GO:0097176">
    <property type="term" value="P:epoxide metabolic process"/>
    <property type="evidence" value="ECO:0007669"/>
    <property type="project" value="TreeGrafter"/>
</dbReference>
<keyword evidence="7" id="KW-1185">Reference proteome</keyword>
<evidence type="ECO:0000256" key="4">
    <source>
        <dbReference type="PIRSR" id="PIRSR001112-1"/>
    </source>
</evidence>
<dbReference type="RefSeq" id="WP_188166188.1">
    <property type="nucleotide sequence ID" value="NZ_JACVVX010000007.1"/>
</dbReference>
<gene>
    <name evidence="6" type="ORF">ICI42_18995</name>
</gene>
<evidence type="ECO:0000313" key="7">
    <source>
        <dbReference type="Proteomes" id="UP000643405"/>
    </source>
</evidence>
<feature type="active site" description="Proton acceptor" evidence="4">
    <location>
        <position position="368"/>
    </location>
</feature>
<comment type="caution">
    <text evidence="6">The sequence shown here is derived from an EMBL/GenBank/DDBJ whole genome shotgun (WGS) entry which is preliminary data.</text>
</comment>
<evidence type="ECO:0000256" key="3">
    <source>
        <dbReference type="ARBA" id="ARBA00022801"/>
    </source>
</evidence>
<keyword evidence="3 6" id="KW-0378">Hydrolase</keyword>
<evidence type="ECO:0000256" key="1">
    <source>
        <dbReference type="ARBA" id="ARBA00010088"/>
    </source>
</evidence>
<name>A0A8J6PVI9_9HYPH</name>
<dbReference type="PIRSF" id="PIRSF001112">
    <property type="entry name" value="Epoxide_hydrolase"/>
    <property type="match status" value="1"/>
</dbReference>
<dbReference type="InterPro" id="IPR016292">
    <property type="entry name" value="Epoxide_hydrolase"/>
</dbReference>
<dbReference type="AlphaFoldDB" id="A0A8J6PVI9"/>
<dbReference type="GO" id="GO:0004301">
    <property type="term" value="F:epoxide hydrolase activity"/>
    <property type="evidence" value="ECO:0007669"/>
    <property type="project" value="TreeGrafter"/>
</dbReference>
<feature type="domain" description="Epoxide hydrolase N-terminal" evidence="5">
    <location>
        <begin position="5"/>
        <end position="109"/>
    </location>
</feature>
<protein>
    <submittedName>
        <fullName evidence="6">Epoxide hydrolase</fullName>
    </submittedName>
</protein>
<feature type="active site" description="Nucleophile" evidence="4">
    <location>
        <position position="178"/>
    </location>
</feature>
<proteinExistence type="inferred from homology"/>
<dbReference type="EMBL" id="JACVVX010000007">
    <property type="protein sequence ID" value="MBD0416744.1"/>
    <property type="molecule type" value="Genomic_DNA"/>
</dbReference>
<dbReference type="InterPro" id="IPR000639">
    <property type="entry name" value="Epox_hydrolase-like"/>
</dbReference>
<evidence type="ECO:0000259" key="5">
    <source>
        <dbReference type="Pfam" id="PF06441"/>
    </source>
</evidence>
<comment type="similarity">
    <text evidence="1">Belongs to the peptidase S33 family.</text>
</comment>
<dbReference type="InterPro" id="IPR029058">
    <property type="entry name" value="AB_hydrolase_fold"/>
</dbReference>
<evidence type="ECO:0000256" key="2">
    <source>
        <dbReference type="ARBA" id="ARBA00022797"/>
    </source>
</evidence>
<dbReference type="SUPFAM" id="SSF53474">
    <property type="entry name" value="alpha/beta-Hydrolases"/>
    <property type="match status" value="1"/>
</dbReference>
<dbReference type="Pfam" id="PF06441">
    <property type="entry name" value="EHN"/>
    <property type="match status" value="1"/>
</dbReference>
<feature type="active site" description="Proton donor" evidence="4">
    <location>
        <position position="305"/>
    </location>
</feature>